<evidence type="ECO:0000313" key="2">
    <source>
        <dbReference type="EMBL" id="BAC84020.1"/>
    </source>
</evidence>
<accession>Q6Z449</accession>
<feature type="region of interest" description="Disordered" evidence="1">
    <location>
        <begin position="1"/>
        <end position="188"/>
    </location>
</feature>
<feature type="compositionally biased region" description="Acidic residues" evidence="1">
    <location>
        <begin position="1"/>
        <end position="10"/>
    </location>
</feature>
<feature type="compositionally biased region" description="Basic and acidic residues" evidence="1">
    <location>
        <begin position="97"/>
        <end position="119"/>
    </location>
</feature>
<protein>
    <submittedName>
        <fullName evidence="2">Uncharacterized protein</fullName>
    </submittedName>
</protein>
<gene>
    <name evidence="2" type="primary">P0474B11.25</name>
</gene>
<evidence type="ECO:0000256" key="1">
    <source>
        <dbReference type="SAM" id="MobiDB-lite"/>
    </source>
</evidence>
<dbReference type="AlphaFoldDB" id="Q6Z449"/>
<sequence length="188" mass="21039">MATSPSDDDDRNGGEARLERRRRRRSEVHGARALPTARVTADRGELGGPFKGARARRRKPTATGIGRKDWGNTNPNQTRIRLFPKEISRRFQKRKGRGDPGDHFPSKDFTGEGKARPNLEGDGSAARLGFGRRRRSEEDEPDRWDPPVSGRERGGRGAADWADWAGEERGRRKERLGLTFGPKPKGGF</sequence>
<proteinExistence type="predicted"/>
<evidence type="ECO:0000313" key="3">
    <source>
        <dbReference type="Proteomes" id="UP000000763"/>
    </source>
</evidence>
<reference evidence="3" key="2">
    <citation type="journal article" date="2008" name="Nucleic Acids Res.">
        <title>The rice annotation project database (RAP-DB): 2008 update.</title>
        <authorList>
            <consortium name="The rice annotation project (RAP)"/>
        </authorList>
    </citation>
    <scope>GENOME REANNOTATION</scope>
    <source>
        <strain evidence="3">cv. Nipponbare</strain>
    </source>
</reference>
<organism evidence="2 3">
    <name type="scientific">Oryza sativa subsp. japonica</name>
    <name type="common">Rice</name>
    <dbReference type="NCBI Taxonomy" id="39947"/>
    <lineage>
        <taxon>Eukaryota</taxon>
        <taxon>Viridiplantae</taxon>
        <taxon>Streptophyta</taxon>
        <taxon>Embryophyta</taxon>
        <taxon>Tracheophyta</taxon>
        <taxon>Spermatophyta</taxon>
        <taxon>Magnoliopsida</taxon>
        <taxon>Liliopsida</taxon>
        <taxon>Poales</taxon>
        <taxon>Poaceae</taxon>
        <taxon>BOP clade</taxon>
        <taxon>Oryzoideae</taxon>
        <taxon>Oryzeae</taxon>
        <taxon>Oryzinae</taxon>
        <taxon>Oryza</taxon>
        <taxon>Oryza sativa</taxon>
    </lineage>
</organism>
<name>Q6Z449_ORYSJ</name>
<dbReference type="EMBL" id="AP005189">
    <property type="protein sequence ID" value="BAC84020.1"/>
    <property type="molecule type" value="Genomic_DNA"/>
</dbReference>
<dbReference type="Proteomes" id="UP000000763">
    <property type="component" value="Chromosome 7"/>
</dbReference>
<reference evidence="3" key="1">
    <citation type="journal article" date="2005" name="Nature">
        <title>The map-based sequence of the rice genome.</title>
        <authorList>
            <consortium name="International rice genome sequencing project (IRGSP)"/>
            <person name="Matsumoto T."/>
            <person name="Wu J."/>
            <person name="Kanamori H."/>
            <person name="Katayose Y."/>
            <person name="Fujisawa M."/>
            <person name="Namiki N."/>
            <person name="Mizuno H."/>
            <person name="Yamamoto K."/>
            <person name="Antonio B.A."/>
            <person name="Baba T."/>
            <person name="Sakata K."/>
            <person name="Nagamura Y."/>
            <person name="Aoki H."/>
            <person name="Arikawa K."/>
            <person name="Arita K."/>
            <person name="Bito T."/>
            <person name="Chiden Y."/>
            <person name="Fujitsuka N."/>
            <person name="Fukunaka R."/>
            <person name="Hamada M."/>
            <person name="Harada C."/>
            <person name="Hayashi A."/>
            <person name="Hijishita S."/>
            <person name="Honda M."/>
            <person name="Hosokawa S."/>
            <person name="Ichikawa Y."/>
            <person name="Idonuma A."/>
            <person name="Iijima M."/>
            <person name="Ikeda M."/>
            <person name="Ikeno M."/>
            <person name="Ito K."/>
            <person name="Ito S."/>
            <person name="Ito T."/>
            <person name="Ito Y."/>
            <person name="Ito Y."/>
            <person name="Iwabuchi A."/>
            <person name="Kamiya K."/>
            <person name="Karasawa W."/>
            <person name="Kurita K."/>
            <person name="Katagiri S."/>
            <person name="Kikuta A."/>
            <person name="Kobayashi H."/>
            <person name="Kobayashi N."/>
            <person name="Machita K."/>
            <person name="Maehara T."/>
            <person name="Masukawa M."/>
            <person name="Mizubayashi T."/>
            <person name="Mukai Y."/>
            <person name="Nagasaki H."/>
            <person name="Nagata Y."/>
            <person name="Naito S."/>
            <person name="Nakashima M."/>
            <person name="Nakama Y."/>
            <person name="Nakamichi Y."/>
            <person name="Nakamura M."/>
            <person name="Meguro A."/>
            <person name="Negishi M."/>
            <person name="Ohta I."/>
            <person name="Ohta T."/>
            <person name="Okamoto M."/>
            <person name="Ono N."/>
            <person name="Saji S."/>
            <person name="Sakaguchi M."/>
            <person name="Sakai K."/>
            <person name="Shibata M."/>
            <person name="Shimokawa T."/>
            <person name="Song J."/>
            <person name="Takazaki Y."/>
            <person name="Terasawa K."/>
            <person name="Tsugane M."/>
            <person name="Tsuji K."/>
            <person name="Ueda S."/>
            <person name="Waki K."/>
            <person name="Yamagata H."/>
            <person name="Yamamoto M."/>
            <person name="Yamamoto S."/>
            <person name="Yamane H."/>
            <person name="Yoshiki S."/>
            <person name="Yoshihara R."/>
            <person name="Yukawa K."/>
            <person name="Zhong H."/>
            <person name="Yano M."/>
            <person name="Yuan Q."/>
            <person name="Ouyang S."/>
            <person name="Liu J."/>
            <person name="Jones K.M."/>
            <person name="Gansberger K."/>
            <person name="Moffat K."/>
            <person name="Hill J."/>
            <person name="Bera J."/>
            <person name="Fadrosh D."/>
            <person name="Jin S."/>
            <person name="Johri S."/>
            <person name="Kim M."/>
            <person name="Overton L."/>
            <person name="Reardon M."/>
            <person name="Tsitrin T."/>
            <person name="Vuong H."/>
            <person name="Weaver B."/>
            <person name="Ciecko A."/>
            <person name="Tallon L."/>
            <person name="Jackson J."/>
            <person name="Pai G."/>
            <person name="Aken S.V."/>
            <person name="Utterback T."/>
            <person name="Reidmuller S."/>
            <person name="Feldblyum T."/>
            <person name="Hsiao J."/>
            <person name="Zismann V."/>
            <person name="Iobst S."/>
            <person name="de Vazeille A.R."/>
            <person name="Buell C.R."/>
            <person name="Ying K."/>
            <person name="Li Y."/>
            <person name="Lu T."/>
            <person name="Huang Y."/>
            <person name="Zhao Q."/>
            <person name="Feng Q."/>
            <person name="Zhang L."/>
            <person name="Zhu J."/>
            <person name="Weng Q."/>
            <person name="Mu J."/>
            <person name="Lu Y."/>
            <person name="Fan D."/>
            <person name="Liu Y."/>
            <person name="Guan J."/>
            <person name="Zhang Y."/>
            <person name="Yu S."/>
            <person name="Liu X."/>
            <person name="Zhang Y."/>
            <person name="Hong G."/>
            <person name="Han B."/>
            <person name="Choisne N."/>
            <person name="Demange N."/>
            <person name="Orjeda G."/>
            <person name="Samain S."/>
            <person name="Cattolico L."/>
            <person name="Pelletier E."/>
            <person name="Couloux A."/>
            <person name="Segurens B."/>
            <person name="Wincker P."/>
            <person name="D'Hont A."/>
            <person name="Scarpelli C."/>
            <person name="Weissenbach J."/>
            <person name="Salanoubat M."/>
            <person name="Quetier F."/>
            <person name="Yu Y."/>
            <person name="Kim H.R."/>
            <person name="Rambo T."/>
            <person name="Currie J."/>
            <person name="Collura K."/>
            <person name="Luo M."/>
            <person name="Yang T."/>
            <person name="Ammiraju J.S.S."/>
            <person name="Engler F."/>
            <person name="Soderlund C."/>
            <person name="Wing R.A."/>
            <person name="Palmer L.E."/>
            <person name="de la Bastide M."/>
            <person name="Spiegel L."/>
            <person name="Nascimento L."/>
            <person name="Zutavern T."/>
            <person name="O'Shaughnessy A."/>
            <person name="Dike S."/>
            <person name="Dedhia N."/>
            <person name="Preston R."/>
            <person name="Balija V."/>
            <person name="McCombie W.R."/>
            <person name="Chow T."/>
            <person name="Chen H."/>
            <person name="Chung M."/>
            <person name="Chen C."/>
            <person name="Shaw J."/>
            <person name="Wu H."/>
            <person name="Hsiao K."/>
            <person name="Chao Y."/>
            <person name="Chu M."/>
            <person name="Cheng C."/>
            <person name="Hour A."/>
            <person name="Lee P."/>
            <person name="Lin S."/>
            <person name="Lin Y."/>
            <person name="Liou J."/>
            <person name="Liu S."/>
            <person name="Hsing Y."/>
            <person name="Raghuvanshi S."/>
            <person name="Mohanty A."/>
            <person name="Bharti A.K."/>
            <person name="Gaur A."/>
            <person name="Gupta V."/>
            <person name="Kumar D."/>
            <person name="Ravi V."/>
            <person name="Vij S."/>
            <person name="Kapur A."/>
            <person name="Khurana P."/>
            <person name="Khurana P."/>
            <person name="Khurana J.P."/>
            <person name="Tyagi A.K."/>
            <person name="Gaikwad K."/>
            <person name="Singh A."/>
            <person name="Dalal V."/>
            <person name="Srivastava S."/>
            <person name="Dixit A."/>
            <person name="Pal A.K."/>
            <person name="Ghazi I.A."/>
            <person name="Yadav M."/>
            <person name="Pandit A."/>
            <person name="Bhargava A."/>
            <person name="Sureshbabu K."/>
            <person name="Batra K."/>
            <person name="Sharma T.R."/>
            <person name="Mohapatra T."/>
            <person name="Singh N.K."/>
            <person name="Messing J."/>
            <person name="Nelson A.B."/>
            <person name="Fuks G."/>
            <person name="Kavchok S."/>
            <person name="Keizer G."/>
            <person name="Linton E."/>
            <person name="Llaca V."/>
            <person name="Song R."/>
            <person name="Tanyolac B."/>
            <person name="Young S."/>
            <person name="Ho-Il K."/>
            <person name="Hahn J.H."/>
            <person name="Sangsakoo G."/>
            <person name="Vanavichit A."/>
            <person name="de Mattos Luiz.A.T."/>
            <person name="Zimmer P.D."/>
            <person name="Malone G."/>
            <person name="Dellagostin O."/>
            <person name="de Oliveira A.C."/>
            <person name="Bevan M."/>
            <person name="Bancroft I."/>
            <person name="Minx P."/>
            <person name="Cordum H."/>
            <person name="Wilson R."/>
            <person name="Cheng Z."/>
            <person name="Jin W."/>
            <person name="Jiang J."/>
            <person name="Leong S.A."/>
            <person name="Iwama H."/>
            <person name="Gojobori T."/>
            <person name="Itoh T."/>
            <person name="Niimura Y."/>
            <person name="Fujii Y."/>
            <person name="Habara T."/>
            <person name="Sakai H."/>
            <person name="Sato Y."/>
            <person name="Wilson G."/>
            <person name="Kumar K."/>
            <person name="McCouch S."/>
            <person name="Juretic N."/>
            <person name="Hoen D."/>
            <person name="Wright S."/>
            <person name="Bruskiewich R."/>
            <person name="Bureau T."/>
            <person name="Miyao A."/>
            <person name="Hirochika H."/>
            <person name="Nishikawa T."/>
            <person name="Kadowaki K."/>
            <person name="Sugiura M."/>
            <person name="Burr B."/>
            <person name="Sasaki T."/>
        </authorList>
    </citation>
    <scope>NUCLEOTIDE SEQUENCE [LARGE SCALE GENOMIC DNA]</scope>
    <source>
        <strain evidence="3">cv. Nipponbare</strain>
    </source>
</reference>